<feature type="transmembrane region" description="Helical" evidence="8">
    <location>
        <begin position="15"/>
        <end position="34"/>
    </location>
</feature>
<evidence type="ECO:0000256" key="2">
    <source>
        <dbReference type="ARBA" id="ARBA00012438"/>
    </source>
</evidence>
<dbReference type="Proteomes" id="UP001500552">
    <property type="component" value="Unassembled WGS sequence"/>
</dbReference>
<keyword evidence="11" id="KW-1185">Reference proteome</keyword>
<dbReference type="PANTHER" id="PTHR43065">
    <property type="entry name" value="SENSOR HISTIDINE KINASE"/>
    <property type="match status" value="1"/>
</dbReference>
<feature type="transmembrane region" description="Helical" evidence="8">
    <location>
        <begin position="40"/>
        <end position="59"/>
    </location>
</feature>
<keyword evidence="3" id="KW-0808">Transferase</keyword>
<dbReference type="SMART" id="SM00387">
    <property type="entry name" value="HATPase_c"/>
    <property type="match status" value="1"/>
</dbReference>
<proteinExistence type="predicted"/>
<dbReference type="PANTHER" id="PTHR43065:SF46">
    <property type="entry name" value="C4-DICARBOXYLATE TRANSPORT SENSOR PROTEIN DCTB"/>
    <property type="match status" value="1"/>
</dbReference>
<evidence type="ECO:0000256" key="4">
    <source>
        <dbReference type="ARBA" id="ARBA00022741"/>
    </source>
</evidence>
<comment type="catalytic activity">
    <reaction evidence="1">
        <text>ATP + protein L-histidine = ADP + protein N-phospho-L-histidine.</text>
        <dbReference type="EC" id="2.7.13.3"/>
    </reaction>
</comment>
<dbReference type="InterPro" id="IPR036890">
    <property type="entry name" value="HATPase_C_sf"/>
</dbReference>
<dbReference type="EC" id="2.7.13.3" evidence="2"/>
<evidence type="ECO:0000256" key="7">
    <source>
        <dbReference type="ARBA" id="ARBA00023012"/>
    </source>
</evidence>
<keyword evidence="8" id="KW-0472">Membrane</keyword>
<keyword evidence="4" id="KW-0547">Nucleotide-binding</keyword>
<evidence type="ECO:0000256" key="8">
    <source>
        <dbReference type="SAM" id="Phobius"/>
    </source>
</evidence>
<accession>A0ABP8LTD9</accession>
<evidence type="ECO:0000259" key="9">
    <source>
        <dbReference type="PROSITE" id="PS50109"/>
    </source>
</evidence>
<evidence type="ECO:0000256" key="1">
    <source>
        <dbReference type="ARBA" id="ARBA00000085"/>
    </source>
</evidence>
<dbReference type="PROSITE" id="PS50109">
    <property type="entry name" value="HIS_KIN"/>
    <property type="match status" value="1"/>
</dbReference>
<evidence type="ECO:0000256" key="5">
    <source>
        <dbReference type="ARBA" id="ARBA00022777"/>
    </source>
</evidence>
<keyword evidence="5 10" id="KW-0418">Kinase</keyword>
<sequence>MRSNPIRFRTYRLQLVLRLLLLSASLYGLAWVGFNPDYRSTFLGLFIFILLQIGLLVHFHERTNRLFLRFLNAIKYDDFTEQFHISGEGNTMRELSLRLNEVMKKFREVRAEKEAHLQYFEVIVQHIGIGIITFKPDGSILLLNNAARKLLQVGQLRQVQELETVSPQLALGLQQLGNDDKVLVPVRQGAEQANLSVHVIELSLLGERVRMASLQNIQSELEEKEMEAWHNLIKVLTHEIMNSVTPIASLSASAYEEVSSFTDTDAEEVTLLREELEDIGQCLQTISRRSDGLIYFVNDFRNLTTLSVPKLSRFNVTELLQEIKMLLRGQLAARQISLQLEVPKEALLLSADRAMVEQVLINLVKNATEAVQEQPDGKVTVRAYLDERSRISIEIQDNGHGMTPEAMAKIFIPFFTTKKSGSGIGLSLSRQIMRLHKGAISVQSELGKGTTFILRF</sequence>
<keyword evidence="8" id="KW-1133">Transmembrane helix</keyword>
<dbReference type="Pfam" id="PF02518">
    <property type="entry name" value="HATPase_c"/>
    <property type="match status" value="1"/>
</dbReference>
<dbReference type="InterPro" id="IPR003594">
    <property type="entry name" value="HATPase_dom"/>
</dbReference>
<dbReference type="InterPro" id="IPR004358">
    <property type="entry name" value="Sig_transdc_His_kin-like_C"/>
</dbReference>
<dbReference type="InterPro" id="IPR005467">
    <property type="entry name" value="His_kinase_dom"/>
</dbReference>
<dbReference type="EMBL" id="BAABHC010000016">
    <property type="protein sequence ID" value="GAA4436404.1"/>
    <property type="molecule type" value="Genomic_DNA"/>
</dbReference>
<protein>
    <recommendedName>
        <fullName evidence="2">histidine kinase</fullName>
        <ecNumber evidence="2">2.7.13.3</ecNumber>
    </recommendedName>
</protein>
<dbReference type="GO" id="GO:0016301">
    <property type="term" value="F:kinase activity"/>
    <property type="evidence" value="ECO:0007669"/>
    <property type="project" value="UniProtKB-KW"/>
</dbReference>
<feature type="domain" description="Histidine kinase" evidence="9">
    <location>
        <begin position="235"/>
        <end position="456"/>
    </location>
</feature>
<dbReference type="PRINTS" id="PR00344">
    <property type="entry name" value="BCTRLSENSOR"/>
</dbReference>
<dbReference type="SUPFAM" id="SSF55874">
    <property type="entry name" value="ATPase domain of HSP90 chaperone/DNA topoisomerase II/histidine kinase"/>
    <property type="match status" value="1"/>
</dbReference>
<evidence type="ECO:0000313" key="10">
    <source>
        <dbReference type="EMBL" id="GAA4436404.1"/>
    </source>
</evidence>
<organism evidence="10 11">
    <name type="scientific">Pontibacter saemangeumensis</name>
    <dbReference type="NCBI Taxonomy" id="1084525"/>
    <lineage>
        <taxon>Bacteria</taxon>
        <taxon>Pseudomonadati</taxon>
        <taxon>Bacteroidota</taxon>
        <taxon>Cytophagia</taxon>
        <taxon>Cytophagales</taxon>
        <taxon>Hymenobacteraceae</taxon>
        <taxon>Pontibacter</taxon>
    </lineage>
</organism>
<evidence type="ECO:0000256" key="3">
    <source>
        <dbReference type="ARBA" id="ARBA00022679"/>
    </source>
</evidence>
<name>A0ABP8LTD9_9BACT</name>
<gene>
    <name evidence="10" type="ORF">GCM10023188_29420</name>
</gene>
<keyword evidence="6" id="KW-0067">ATP-binding</keyword>
<reference evidence="11" key="1">
    <citation type="journal article" date="2019" name="Int. J. Syst. Evol. Microbiol.">
        <title>The Global Catalogue of Microorganisms (GCM) 10K type strain sequencing project: providing services to taxonomists for standard genome sequencing and annotation.</title>
        <authorList>
            <consortium name="The Broad Institute Genomics Platform"/>
            <consortium name="The Broad Institute Genome Sequencing Center for Infectious Disease"/>
            <person name="Wu L."/>
            <person name="Ma J."/>
        </authorList>
    </citation>
    <scope>NUCLEOTIDE SEQUENCE [LARGE SCALE GENOMIC DNA]</scope>
    <source>
        <strain evidence="11">JCM 17926</strain>
    </source>
</reference>
<keyword evidence="7" id="KW-0902">Two-component regulatory system</keyword>
<keyword evidence="8" id="KW-0812">Transmembrane</keyword>
<dbReference type="RefSeq" id="WP_345160154.1">
    <property type="nucleotide sequence ID" value="NZ_BAABHC010000016.1"/>
</dbReference>
<evidence type="ECO:0000256" key="6">
    <source>
        <dbReference type="ARBA" id="ARBA00022840"/>
    </source>
</evidence>
<dbReference type="Gene3D" id="3.30.565.10">
    <property type="entry name" value="Histidine kinase-like ATPase, C-terminal domain"/>
    <property type="match status" value="1"/>
</dbReference>
<comment type="caution">
    <text evidence="10">The sequence shown here is derived from an EMBL/GenBank/DDBJ whole genome shotgun (WGS) entry which is preliminary data.</text>
</comment>
<evidence type="ECO:0000313" key="11">
    <source>
        <dbReference type="Proteomes" id="UP001500552"/>
    </source>
</evidence>